<dbReference type="GO" id="GO:0007606">
    <property type="term" value="P:sensory perception of chemical stimulus"/>
    <property type="evidence" value="ECO:0007669"/>
    <property type="project" value="InterPro"/>
</dbReference>
<feature type="transmembrane region" description="Helical" evidence="6">
    <location>
        <begin position="162"/>
        <end position="183"/>
    </location>
</feature>
<comment type="subcellular location">
    <subcellularLocation>
        <location evidence="1">Membrane</location>
        <topology evidence="1">Multi-pass membrane protein</topology>
    </subcellularLocation>
</comment>
<dbReference type="EMBL" id="CANHGI010000005">
    <property type="protein sequence ID" value="CAI5451549.1"/>
    <property type="molecule type" value="Genomic_DNA"/>
</dbReference>
<feature type="transmembrane region" description="Helical" evidence="6">
    <location>
        <begin position="95"/>
        <end position="114"/>
    </location>
</feature>
<feature type="transmembrane region" description="Helical" evidence="6">
    <location>
        <begin position="134"/>
        <end position="156"/>
    </location>
</feature>
<evidence type="ECO:0000256" key="6">
    <source>
        <dbReference type="SAM" id="Phobius"/>
    </source>
</evidence>
<comment type="caution">
    <text evidence="7">The sequence shown here is derived from an EMBL/GenBank/DDBJ whole genome shotgun (WGS) entry which is preliminary data.</text>
</comment>
<feature type="transmembrane region" description="Helical" evidence="6">
    <location>
        <begin position="60"/>
        <end position="83"/>
    </location>
</feature>
<evidence type="ECO:0000256" key="1">
    <source>
        <dbReference type="ARBA" id="ARBA00004141"/>
    </source>
</evidence>
<keyword evidence="8" id="KW-1185">Reference proteome</keyword>
<dbReference type="AlphaFoldDB" id="A0A9P1IV01"/>
<evidence type="ECO:0000256" key="3">
    <source>
        <dbReference type="ARBA" id="ARBA00022692"/>
    </source>
</evidence>
<evidence type="ECO:0000256" key="4">
    <source>
        <dbReference type="ARBA" id="ARBA00022989"/>
    </source>
</evidence>
<feature type="transmembrane region" description="Helical" evidence="6">
    <location>
        <begin position="248"/>
        <end position="274"/>
    </location>
</feature>
<dbReference type="GO" id="GO:0016020">
    <property type="term" value="C:membrane"/>
    <property type="evidence" value="ECO:0007669"/>
    <property type="project" value="UniProtKB-SubCell"/>
</dbReference>
<reference evidence="7" key="1">
    <citation type="submission" date="2022-11" db="EMBL/GenBank/DDBJ databases">
        <authorList>
            <person name="Kikuchi T."/>
        </authorList>
    </citation>
    <scope>NUCLEOTIDE SEQUENCE</scope>
    <source>
        <strain evidence="7">PS1010</strain>
    </source>
</reference>
<accession>A0A9P1IV01</accession>
<evidence type="ECO:0000256" key="5">
    <source>
        <dbReference type="ARBA" id="ARBA00023136"/>
    </source>
</evidence>
<evidence type="ECO:0000313" key="8">
    <source>
        <dbReference type="Proteomes" id="UP001152747"/>
    </source>
</evidence>
<dbReference type="PANTHER" id="PTHR47518:SF11">
    <property type="entry name" value="SERPENTINE RECEPTOR, CLASS E (EPSILON)-RELATED"/>
    <property type="match status" value="1"/>
</dbReference>
<dbReference type="OrthoDB" id="5819751at2759"/>
<dbReference type="PANTHER" id="PTHR47518">
    <property type="entry name" value="SERPENTINE RECEPTOR CLASS EPSILON-13-RELATED"/>
    <property type="match status" value="1"/>
</dbReference>
<name>A0A9P1IV01_9PELO</name>
<evidence type="ECO:0000256" key="2">
    <source>
        <dbReference type="ARBA" id="ARBA00006803"/>
    </source>
</evidence>
<organism evidence="7 8">
    <name type="scientific">Caenorhabditis angaria</name>
    <dbReference type="NCBI Taxonomy" id="860376"/>
    <lineage>
        <taxon>Eukaryota</taxon>
        <taxon>Metazoa</taxon>
        <taxon>Ecdysozoa</taxon>
        <taxon>Nematoda</taxon>
        <taxon>Chromadorea</taxon>
        <taxon>Rhabditida</taxon>
        <taxon>Rhabditina</taxon>
        <taxon>Rhabditomorpha</taxon>
        <taxon>Rhabditoidea</taxon>
        <taxon>Rhabditidae</taxon>
        <taxon>Peloderinae</taxon>
        <taxon>Caenorhabditis</taxon>
    </lineage>
</organism>
<keyword evidence="5 6" id="KW-0472">Membrane</keyword>
<gene>
    <name evidence="7" type="ORF">CAMP_LOCUS14186</name>
</gene>
<keyword evidence="4 6" id="KW-1133">Transmembrane helix</keyword>
<comment type="similarity">
    <text evidence="2">Belongs to the nematode receptor-like protein sre family.</text>
</comment>
<dbReference type="InterPro" id="IPR004151">
    <property type="entry name" value="7TM_GPCR_serpentine_rcpt_Sre"/>
</dbReference>
<dbReference type="Proteomes" id="UP001152747">
    <property type="component" value="Unassembled WGS sequence"/>
</dbReference>
<feature type="transmembrane region" description="Helical" evidence="6">
    <location>
        <begin position="25"/>
        <end position="48"/>
    </location>
</feature>
<evidence type="ECO:0000313" key="7">
    <source>
        <dbReference type="EMBL" id="CAI5451549.1"/>
    </source>
</evidence>
<dbReference type="InterPro" id="IPR052854">
    <property type="entry name" value="Serpentine_rcpt_epsilon"/>
</dbReference>
<keyword evidence="3 6" id="KW-0812">Transmembrane</keyword>
<feature type="transmembrane region" description="Helical" evidence="6">
    <location>
        <begin position="224"/>
        <end position="242"/>
    </location>
</feature>
<protein>
    <submittedName>
        <fullName evidence="7">Uncharacterized protein</fullName>
    </submittedName>
</protein>
<sequence>MPDRFLTFLNSSTIQNLEWTSELQLMLIIEQICICLTFIQYLFNFYLLIKFRVMHRNLHILLFIYGGQYFLSISARSILIYLQYYNLENTELGRIANYCRTICVFLVLGMLPFLVFERCFATCLAGTYENNKHIWIPALLISIMIPYSTLSAMAYIRRWYPIYIHCINIICFNIGSSLLLIVLEKCNFRHHRNYTPRHPSYSLSTRFQISENIKTCQWLSRIQTHILCFNIACCCLLSLEFTSVSQKVIVAANVAFNFTFILYAAIVPCFIIYCTPEWSRETKRLFYLLTSRKSGFNQNLPQSTFGRELVYEKHVEAQMYFDFLAKDLRNCVSEAVFL</sequence>
<proteinExistence type="inferred from homology"/>
<dbReference type="Pfam" id="PF03125">
    <property type="entry name" value="Sre"/>
    <property type="match status" value="1"/>
</dbReference>